<sequence length="242" mass="27425">MGGQMIDNKDILKDLVVLTGRTVSGLALEAGIDAGNLSRFLKGHQTVSEIKIKKVYDILGIVNDALSLEKVHNWTVKSGDLLPLARILSREGISFEMAYLIPSPLTLKNQLEFYRRPLLIRSISSPPLRIVFHRRPRLILPENQFQKEEVVLVQSGIAEWRKIPRKYLYPTIPADKNTYDHFYSGTDIMVEEFDRVWNSVNEKKAKKEGGEDLWDALIKKAREAGISPSEASQRLGLGEIDE</sequence>
<dbReference type="AlphaFoldDB" id="C6I137"/>
<accession>C6I137</accession>
<evidence type="ECO:0000313" key="1">
    <source>
        <dbReference type="EMBL" id="EES51426.1"/>
    </source>
</evidence>
<keyword evidence="2" id="KW-1185">Reference proteome</keyword>
<organism evidence="1 2">
    <name type="scientific">Leptospirillum ferrodiazotrophum</name>
    <dbReference type="NCBI Taxonomy" id="412449"/>
    <lineage>
        <taxon>Bacteria</taxon>
        <taxon>Pseudomonadati</taxon>
        <taxon>Nitrospirota</taxon>
        <taxon>Nitrospiria</taxon>
        <taxon>Nitrospirales</taxon>
        <taxon>Nitrospiraceae</taxon>
        <taxon>Leptospirillum</taxon>
    </lineage>
</organism>
<reference evidence="1 2" key="1">
    <citation type="journal article" date="2009" name="Appl. Environ. Microbiol.">
        <title>Community genomic and proteomic analyses of chemoautotrophic iron-oxidizing "Leptospirillum rubarum" (Group II) and "Leptospirillum ferrodiazotrophum" (Group III) bacteria in acid mine drainage biofilms.</title>
        <authorList>
            <person name="Goltsman D.S."/>
            <person name="Denef V.J."/>
            <person name="Singer S.W."/>
            <person name="VerBerkmoes N.C."/>
            <person name="Lefsrud M."/>
            <person name="Mueller R.S."/>
            <person name="Dick G.J."/>
            <person name="Sun C.L."/>
            <person name="Wheeler K.E."/>
            <person name="Zemla A."/>
            <person name="Baker B.J."/>
            <person name="Hauser L."/>
            <person name="Land M."/>
            <person name="Shah M.B."/>
            <person name="Thelen M.P."/>
            <person name="Hettich R.L."/>
            <person name="Banfield J.F."/>
        </authorList>
    </citation>
    <scope>NUCLEOTIDE SEQUENCE [LARGE SCALE GENOMIC DNA]</scope>
</reference>
<protein>
    <submittedName>
        <fullName evidence="1">Uncharacterized protein</fullName>
    </submittedName>
</protein>
<name>C6I137_9BACT</name>
<dbReference type="EMBL" id="GG693891">
    <property type="protein sequence ID" value="EES51426.1"/>
    <property type="molecule type" value="Genomic_DNA"/>
</dbReference>
<evidence type="ECO:0000313" key="2">
    <source>
        <dbReference type="Proteomes" id="UP000009374"/>
    </source>
</evidence>
<proteinExistence type="predicted"/>
<gene>
    <name evidence="1" type="ORF">UBAL3_96270019</name>
</gene>
<dbReference type="Proteomes" id="UP000009374">
    <property type="component" value="Unassembled WGS sequence"/>
</dbReference>